<comment type="similarity">
    <text evidence="1">Belongs to the low molecular weight phosphotyrosine protein phosphatase family.</text>
</comment>
<gene>
    <name evidence="3" type="ORF">C0V70_14815</name>
</gene>
<evidence type="ECO:0000313" key="3">
    <source>
        <dbReference type="EMBL" id="AUN99354.1"/>
    </source>
</evidence>
<dbReference type="Proteomes" id="UP000235584">
    <property type="component" value="Chromosome"/>
</dbReference>
<dbReference type="EMBL" id="CP025704">
    <property type="protein sequence ID" value="AUN99354.1"/>
    <property type="molecule type" value="Genomic_DNA"/>
</dbReference>
<dbReference type="SMART" id="SM00226">
    <property type="entry name" value="LMWPc"/>
    <property type="match status" value="1"/>
</dbReference>
<dbReference type="PANTHER" id="PTHR47439">
    <property type="entry name" value="LOW MOLECULAR WEIGHT PHOSPHOTYROSINE PROTEIN PHOSPHATASE-RELATED"/>
    <property type="match status" value="1"/>
</dbReference>
<evidence type="ECO:0000313" key="4">
    <source>
        <dbReference type="Proteomes" id="UP000235584"/>
    </source>
</evidence>
<name>A0A2K9NX60_BACTC</name>
<dbReference type="KEGG" id="bsto:C0V70_14815"/>
<dbReference type="InterPro" id="IPR052995">
    <property type="entry name" value="LMW-PTP"/>
</dbReference>
<keyword evidence="4" id="KW-1185">Reference proteome</keyword>
<proteinExistence type="inferred from homology"/>
<dbReference type="GO" id="GO:0004725">
    <property type="term" value="F:protein tyrosine phosphatase activity"/>
    <property type="evidence" value="ECO:0007669"/>
    <property type="project" value="InterPro"/>
</dbReference>
<dbReference type="Pfam" id="PF01451">
    <property type="entry name" value="LMWPc"/>
    <property type="match status" value="1"/>
</dbReference>
<dbReference type="InterPro" id="IPR023485">
    <property type="entry name" value="Ptyr_pPase"/>
</dbReference>
<protein>
    <submittedName>
        <fullName evidence="3">Protein tyrosine phosphatase</fullName>
    </submittedName>
</protein>
<accession>A0A2K9NX60</accession>
<dbReference type="PANTHER" id="PTHR47439:SF1">
    <property type="entry name" value="ACID PHOSPHATASE"/>
    <property type="match status" value="1"/>
</dbReference>
<dbReference type="AlphaFoldDB" id="A0A2K9NX60"/>
<dbReference type="PRINTS" id="PR00719">
    <property type="entry name" value="LMWPTPASE"/>
</dbReference>
<dbReference type="InterPro" id="IPR017867">
    <property type="entry name" value="Tyr_phospatase_low_mol_wt"/>
</dbReference>
<organism evidence="3 4">
    <name type="scientific">Bacteriovorax stolpii</name>
    <name type="common">Bdellovibrio stolpii</name>
    <dbReference type="NCBI Taxonomy" id="960"/>
    <lineage>
        <taxon>Bacteria</taxon>
        <taxon>Pseudomonadati</taxon>
        <taxon>Bdellovibrionota</taxon>
        <taxon>Bacteriovoracia</taxon>
        <taxon>Bacteriovoracales</taxon>
        <taxon>Bacteriovoracaceae</taxon>
        <taxon>Bacteriovorax</taxon>
    </lineage>
</organism>
<dbReference type="CDD" id="cd16343">
    <property type="entry name" value="LMWPTP"/>
    <property type="match status" value="1"/>
</dbReference>
<dbReference type="SUPFAM" id="SSF52788">
    <property type="entry name" value="Phosphotyrosine protein phosphatases I"/>
    <property type="match status" value="1"/>
</dbReference>
<dbReference type="RefSeq" id="WP_102244645.1">
    <property type="nucleotide sequence ID" value="NZ_CP025704.1"/>
</dbReference>
<dbReference type="InterPro" id="IPR036196">
    <property type="entry name" value="Ptyr_pPase_sf"/>
</dbReference>
<evidence type="ECO:0000256" key="1">
    <source>
        <dbReference type="ARBA" id="ARBA00011063"/>
    </source>
</evidence>
<sequence length="158" mass="17926">MKKVLFVCLGNICRSPAAEGAMVHLIKQKGLEAGFLIDSAGTSGFHEGDDPDHRMIAQAKLRNILLPSKSRPLLKSDFEKFDLIVCMDKSNFSNAKRIAEDEKHAAKLRMMTDYFQNEDLKKRFHEIPDPYYGSKKDFDLVLDLVLDACEGLLKKIHE</sequence>
<reference evidence="3 4" key="1">
    <citation type="submission" date="2018-01" db="EMBL/GenBank/DDBJ databases">
        <title>Complete genome sequence of Bacteriovorax stolpii DSM12778.</title>
        <authorList>
            <person name="Tang B."/>
            <person name="Chang J."/>
        </authorList>
    </citation>
    <scope>NUCLEOTIDE SEQUENCE [LARGE SCALE GENOMIC DNA]</scope>
    <source>
        <strain evidence="3 4">DSM 12778</strain>
    </source>
</reference>
<dbReference type="Gene3D" id="3.40.50.2300">
    <property type="match status" value="1"/>
</dbReference>
<evidence type="ECO:0000256" key="2">
    <source>
        <dbReference type="ARBA" id="ARBA00022801"/>
    </source>
</evidence>
<keyword evidence="2" id="KW-0378">Hydrolase</keyword>